<evidence type="ECO:0000256" key="1">
    <source>
        <dbReference type="SAM" id="MobiDB-lite"/>
    </source>
</evidence>
<feature type="compositionally biased region" description="Basic and acidic residues" evidence="1">
    <location>
        <begin position="11"/>
        <end position="24"/>
    </location>
</feature>
<sequence length="88" mass="9956">MPNKGTTLSRRNADGVEKRSPESKDFDRRITRLFDLCAANCDCEACPKSKACHSLYNTYADVAYRSHKDPSEQVFVTERCMSFLGVCL</sequence>
<dbReference type="EMBL" id="LAZR01001412">
    <property type="protein sequence ID" value="KKN45086.1"/>
    <property type="molecule type" value="Genomic_DNA"/>
</dbReference>
<reference evidence="2" key="1">
    <citation type="journal article" date="2015" name="Nature">
        <title>Complex archaea that bridge the gap between prokaryotes and eukaryotes.</title>
        <authorList>
            <person name="Spang A."/>
            <person name="Saw J.H."/>
            <person name="Jorgensen S.L."/>
            <person name="Zaremba-Niedzwiedzka K."/>
            <person name="Martijn J."/>
            <person name="Lind A.E."/>
            <person name="van Eijk R."/>
            <person name="Schleper C."/>
            <person name="Guy L."/>
            <person name="Ettema T.J."/>
        </authorList>
    </citation>
    <scope>NUCLEOTIDE SEQUENCE</scope>
</reference>
<dbReference type="AlphaFoldDB" id="A0A0F9T7X4"/>
<accession>A0A0F9T7X4</accession>
<feature type="region of interest" description="Disordered" evidence="1">
    <location>
        <begin position="1"/>
        <end position="24"/>
    </location>
</feature>
<proteinExistence type="predicted"/>
<organism evidence="2">
    <name type="scientific">marine sediment metagenome</name>
    <dbReference type="NCBI Taxonomy" id="412755"/>
    <lineage>
        <taxon>unclassified sequences</taxon>
        <taxon>metagenomes</taxon>
        <taxon>ecological metagenomes</taxon>
    </lineage>
</organism>
<protein>
    <submittedName>
        <fullName evidence="2">Uncharacterized protein</fullName>
    </submittedName>
</protein>
<name>A0A0F9T7X4_9ZZZZ</name>
<feature type="compositionally biased region" description="Polar residues" evidence="1">
    <location>
        <begin position="1"/>
        <end position="10"/>
    </location>
</feature>
<comment type="caution">
    <text evidence="2">The sequence shown here is derived from an EMBL/GenBank/DDBJ whole genome shotgun (WGS) entry which is preliminary data.</text>
</comment>
<gene>
    <name evidence="2" type="ORF">LCGC14_0686680</name>
</gene>
<evidence type="ECO:0000313" key="2">
    <source>
        <dbReference type="EMBL" id="KKN45086.1"/>
    </source>
</evidence>